<feature type="signal peptide" evidence="2">
    <location>
        <begin position="1"/>
        <end position="32"/>
    </location>
</feature>
<evidence type="ECO:0000256" key="2">
    <source>
        <dbReference type="SAM" id="SignalP"/>
    </source>
</evidence>
<keyword evidence="2" id="KW-0732">Signal</keyword>
<dbReference type="Proteomes" id="UP000593802">
    <property type="component" value="Chromosome"/>
</dbReference>
<dbReference type="SUPFAM" id="SSF55383">
    <property type="entry name" value="Copper amine oxidase, domain N"/>
    <property type="match status" value="2"/>
</dbReference>
<name>A0A7I8DC60_9BACL</name>
<sequence>MKKSTKLLAVLSATAIATPVAVVAPAASSVFAAGAGTITAVTVPTISTEATTDQALGKIKVSVAAGSLKAGNVVTVKLPSGVKLPDNSVAPQSVQSGGSSASVGGKTYKNFVSVPTIINNAGDKNGFVGTNDPTGTPDQNISPNAASNISPYTGIFSVKQLGDDRLQITVRQDLLYGGNTGADASLNGKAVSSVQPFDAVFYVELYGVDVTGASGGPLDVVFDASPNSGFPNGKVTAAKISNSGTVSVAVADTQSSNDKFQVKIDLAEDVAGAFRNGDTVKFKLPSGYKWSSTGNKASVLYGDSGVVDGTIIDPNTNKVTANALTIVPNDQELRVSYNETAAGTRSQATQIELVLNFYVDDSNTAKYGDITATVSGQSDTDVSNIVVGRYGDYNATVTAATPTNVISGQDEQDIADITIQEGIPGALVSGRTVELTLPEGARWQPEFKADTDGLSSTDPASASTDATTTSENGLHLTFTGYKGTNYRTAKFTVTGDSSNSKDPGKVTIKNQQIAVDPTFTGDVKVEVGGSASVTGEVVVAKAAGSIKASSSATPKVNIGAAGQTAGDFTITEQIAGGFSKDSKHDNNQVILDLPDGVAFDGKPTIQVTSGDLTIDNIQTAADNGTSDNRVTFEVTGESTTPSTIKVSNIKLKVDRTVAEGPITLKVKGQPVAYTSKYSDWTNDTTAAKADIATVATPAASDQRGNAVFKIGATSYTVNGSEQTMDAAPYIKNDRTYLPIRYVAQALGVSSSNILWSDADRSVTIFQNNRVVKMTIDSNVMYVNGVAVTIDAAPEINNGRTMLPIRAVGQALGADIQWDATAQTVTVK</sequence>
<proteinExistence type="predicted"/>
<reference evidence="4 5" key="1">
    <citation type="submission" date="2020-08" db="EMBL/GenBank/DDBJ databases">
        <title>Complete Genome Sequence of Effusibacillus dendaii Strain skT53, Isolated from Farmland soil.</title>
        <authorList>
            <person name="Konishi T."/>
            <person name="Kawasaki H."/>
        </authorList>
    </citation>
    <scope>NUCLEOTIDE SEQUENCE [LARGE SCALE GENOMIC DNA]</scope>
    <source>
        <strain evidence="5">skT53</strain>
    </source>
</reference>
<dbReference type="KEGG" id="eff:skT53_27430"/>
<organism evidence="4 5">
    <name type="scientific">Effusibacillus dendaii</name>
    <dbReference type="NCBI Taxonomy" id="2743772"/>
    <lineage>
        <taxon>Bacteria</taxon>
        <taxon>Bacillati</taxon>
        <taxon>Bacillota</taxon>
        <taxon>Bacilli</taxon>
        <taxon>Bacillales</taxon>
        <taxon>Alicyclobacillaceae</taxon>
        <taxon>Effusibacillus</taxon>
    </lineage>
</organism>
<dbReference type="InterPro" id="IPR036582">
    <property type="entry name" value="Mao_N_sf"/>
</dbReference>
<evidence type="ECO:0000256" key="1">
    <source>
        <dbReference type="SAM" id="MobiDB-lite"/>
    </source>
</evidence>
<dbReference type="Pfam" id="PF07833">
    <property type="entry name" value="Cu_amine_oxidN1"/>
    <property type="match status" value="1"/>
</dbReference>
<accession>A0A7I8DC60</accession>
<dbReference type="Gene3D" id="3.30.457.10">
    <property type="entry name" value="Copper amine oxidase-like, N-terminal domain"/>
    <property type="match status" value="2"/>
</dbReference>
<gene>
    <name evidence="4" type="ORF">skT53_27430</name>
</gene>
<dbReference type="RefSeq" id="WP_200758090.1">
    <property type="nucleotide sequence ID" value="NZ_AP023366.1"/>
</dbReference>
<protein>
    <recommendedName>
        <fullName evidence="3">Copper amine oxidase-like N-terminal domain-containing protein</fullName>
    </recommendedName>
</protein>
<keyword evidence="5" id="KW-1185">Reference proteome</keyword>
<feature type="chain" id="PRO_5039050254" description="Copper amine oxidase-like N-terminal domain-containing protein" evidence="2">
    <location>
        <begin position="33"/>
        <end position="827"/>
    </location>
</feature>
<feature type="domain" description="Copper amine oxidase-like N-terminal" evidence="3">
    <location>
        <begin position="716"/>
        <end position="826"/>
    </location>
</feature>
<evidence type="ECO:0000313" key="5">
    <source>
        <dbReference type="Proteomes" id="UP000593802"/>
    </source>
</evidence>
<dbReference type="EMBL" id="AP023366">
    <property type="protein sequence ID" value="BCJ87758.1"/>
    <property type="molecule type" value="Genomic_DNA"/>
</dbReference>
<dbReference type="AlphaFoldDB" id="A0A7I8DC60"/>
<feature type="compositionally biased region" description="Low complexity" evidence="1">
    <location>
        <begin position="455"/>
        <end position="469"/>
    </location>
</feature>
<evidence type="ECO:0000259" key="3">
    <source>
        <dbReference type="Pfam" id="PF07833"/>
    </source>
</evidence>
<feature type="region of interest" description="Disordered" evidence="1">
    <location>
        <begin position="446"/>
        <end position="469"/>
    </location>
</feature>
<dbReference type="InterPro" id="IPR012854">
    <property type="entry name" value="Cu_amine_oxidase-like_N"/>
</dbReference>
<evidence type="ECO:0000313" key="4">
    <source>
        <dbReference type="EMBL" id="BCJ87758.1"/>
    </source>
</evidence>